<dbReference type="NCBIfam" id="NF001221">
    <property type="entry name" value="PRK00197.1"/>
    <property type="match status" value="1"/>
</dbReference>
<keyword evidence="8" id="KW-0175">Coiled coil</keyword>
<evidence type="ECO:0000259" key="9">
    <source>
        <dbReference type="Pfam" id="PF00171"/>
    </source>
</evidence>
<dbReference type="Gene3D" id="3.40.605.10">
    <property type="entry name" value="Aldehyde Dehydrogenase, Chain A, domain 1"/>
    <property type="match status" value="1"/>
</dbReference>
<evidence type="ECO:0000256" key="5">
    <source>
        <dbReference type="ARBA" id="ARBA00022857"/>
    </source>
</evidence>
<evidence type="ECO:0000256" key="4">
    <source>
        <dbReference type="ARBA" id="ARBA00022650"/>
    </source>
</evidence>
<dbReference type="InterPro" id="IPR016161">
    <property type="entry name" value="Ald_DH/histidinol_DH"/>
</dbReference>
<feature type="coiled-coil region" evidence="8">
    <location>
        <begin position="244"/>
        <end position="271"/>
    </location>
</feature>
<dbReference type="Pfam" id="PF00171">
    <property type="entry name" value="Aldedh"/>
    <property type="match status" value="1"/>
</dbReference>
<comment type="pathway">
    <text evidence="1">Amino-acid biosynthesis; L-proline biosynthesis; L-glutamate 5-semialdehyde from L-glutamate: step 2/2.</text>
</comment>
<dbReference type="GO" id="GO:0004350">
    <property type="term" value="F:glutamate-5-semialdehyde dehydrogenase activity"/>
    <property type="evidence" value="ECO:0007669"/>
    <property type="project" value="UniProtKB-EC"/>
</dbReference>
<evidence type="ECO:0000313" key="11">
    <source>
        <dbReference type="EMBL" id="JAC75382.1"/>
    </source>
</evidence>
<reference evidence="10" key="1">
    <citation type="submission" date="2014-05" db="EMBL/GenBank/DDBJ databases">
        <title>The transcriptome of the halophilic microalga Tetraselmis sp. GSL018 isolated from the Great Salt Lake, Utah.</title>
        <authorList>
            <person name="Jinkerson R.E."/>
            <person name="D'Adamo S."/>
            <person name="Posewitz M.C."/>
        </authorList>
    </citation>
    <scope>NUCLEOTIDE SEQUENCE</scope>
    <source>
        <strain evidence="10">GSL018</strain>
    </source>
</reference>
<keyword evidence="5" id="KW-0521">NADP</keyword>
<dbReference type="PANTHER" id="PTHR11063:SF8">
    <property type="entry name" value="DELTA-1-PYRROLINE-5-CARBOXYLATE SYNTHASE"/>
    <property type="match status" value="1"/>
</dbReference>
<dbReference type="EMBL" id="GBEZ01010277">
    <property type="protein sequence ID" value="JAC75382.1"/>
    <property type="molecule type" value="Transcribed_RNA"/>
</dbReference>
<dbReference type="NCBIfam" id="TIGR00407">
    <property type="entry name" value="proA"/>
    <property type="match status" value="1"/>
</dbReference>
<protein>
    <recommendedName>
        <fullName evidence="2">glutamate-5-semialdehyde dehydrogenase</fullName>
        <ecNumber evidence="2">1.2.1.41</ecNumber>
    </recommendedName>
</protein>
<evidence type="ECO:0000256" key="3">
    <source>
        <dbReference type="ARBA" id="ARBA00022605"/>
    </source>
</evidence>
<dbReference type="InterPro" id="IPR036393">
    <property type="entry name" value="AceGlu_kinase-like_sf"/>
</dbReference>
<dbReference type="Gene3D" id="3.40.309.10">
    <property type="entry name" value="Aldehyde Dehydrogenase, Chain A, domain 2"/>
    <property type="match status" value="1"/>
</dbReference>
<keyword evidence="6" id="KW-0560">Oxidoreductase</keyword>
<gene>
    <name evidence="10" type="primary">PROA</name>
    <name evidence="10" type="ORF">TSPGSL018_11861</name>
    <name evidence="11" type="ORF">TSPGSL018_23264</name>
</gene>
<dbReference type="PANTHER" id="PTHR11063">
    <property type="entry name" value="GLUTAMATE SEMIALDEHYDE DEHYDROGENASE"/>
    <property type="match status" value="1"/>
</dbReference>
<dbReference type="InterPro" id="IPR016163">
    <property type="entry name" value="Ald_DH_C"/>
</dbReference>
<evidence type="ECO:0000313" key="10">
    <source>
        <dbReference type="EMBL" id="JAC67158.1"/>
    </source>
</evidence>
<dbReference type="EMBL" id="GBEZ01019395">
    <property type="protein sequence ID" value="JAC67158.1"/>
    <property type="molecule type" value="Transcribed_RNA"/>
</dbReference>
<name>A0A061R5C5_9CHLO</name>
<sequence length="645" mass="67043">MVYKLCDKFAKGGYGTPLKGREAIAAASRVVIDIGEKATGLRANGQISISYAATILEQVHALCAAGKTVVVVHSGQQGAKQSLEAIAKQLSLEGVEMCVTAGDLSSEATAKPVGQTIGELLGKTSFLVVQGPAGLSPQIAKAASAELLIMVAAGGTISEEARAGADSLQQSGTPVVVVDDAVADGILQVAAGQGAGTLIAAPAAAADGSAGGAKAADARATAIAARNASRQLQALPTSSRQAVLERVAKALEAAEEEIMAANAKDVELGEKAGIDAALMQRLKLKPEKIKQLAVGVRAIAQQEEPIRKPLSAMEIADGLVLERVTAPIGVCLIIFEARPDALPQIASLAIRSGNGLLLKGGKEATNSNACLHRIITQALAPDVDAALINLVTTREGVDQLLALDDVIDLVIPRGSNSLVRYIQTHTKIPVLGHADGICHVYVDPSADMQKARSICIDSKVDYPAACNALEKILVHKDLASDGRLDQLVSALQAENITVHRGDVCPATATALSSSLPLAPSPRHEYGSLDLTIEVVGSIDEAIDHLHKYGSGHTECIIAEDTAAADHFLKKVDSACVFHNVSTRFSDGFRFGLGAEVGISTSRIHARGPVGVEGLLTTRWLLRGHGQVCAKDKGVSYTHKKLPLNN</sequence>
<proteinExistence type="inferred from homology"/>
<organism evidence="10">
    <name type="scientific">Tetraselmis sp. GSL018</name>
    <dbReference type="NCBI Taxonomy" id="582737"/>
    <lineage>
        <taxon>Eukaryota</taxon>
        <taxon>Viridiplantae</taxon>
        <taxon>Chlorophyta</taxon>
        <taxon>core chlorophytes</taxon>
        <taxon>Chlorodendrophyceae</taxon>
        <taxon>Chlorodendrales</taxon>
        <taxon>Chlorodendraceae</taxon>
        <taxon>Tetraselmis</taxon>
    </lineage>
</organism>
<dbReference type="AlphaFoldDB" id="A0A061R5C5"/>
<keyword evidence="3" id="KW-0028">Amino-acid biosynthesis</keyword>
<accession>A0A061R5C5</accession>
<dbReference type="InterPro" id="IPR016162">
    <property type="entry name" value="Ald_DH_N"/>
</dbReference>
<dbReference type="GO" id="GO:0055129">
    <property type="term" value="P:L-proline biosynthetic process"/>
    <property type="evidence" value="ECO:0007669"/>
    <property type="project" value="UniProtKB-UniPathway"/>
</dbReference>
<dbReference type="InterPro" id="IPR000965">
    <property type="entry name" value="GPR_dom"/>
</dbReference>
<evidence type="ECO:0000256" key="2">
    <source>
        <dbReference type="ARBA" id="ARBA00013002"/>
    </source>
</evidence>
<keyword evidence="4" id="KW-0641">Proline biosynthesis</keyword>
<feature type="domain" description="Aldehyde dehydrogenase" evidence="9">
    <location>
        <begin position="212"/>
        <end position="492"/>
    </location>
</feature>
<evidence type="ECO:0000256" key="7">
    <source>
        <dbReference type="ARBA" id="ARBA00049024"/>
    </source>
</evidence>
<comment type="catalytic activity">
    <reaction evidence="7">
        <text>L-glutamate 5-semialdehyde + phosphate + NADP(+) = L-glutamyl 5-phosphate + NADPH + H(+)</text>
        <dbReference type="Rhea" id="RHEA:19541"/>
        <dbReference type="ChEBI" id="CHEBI:15378"/>
        <dbReference type="ChEBI" id="CHEBI:43474"/>
        <dbReference type="ChEBI" id="CHEBI:57783"/>
        <dbReference type="ChEBI" id="CHEBI:58066"/>
        <dbReference type="ChEBI" id="CHEBI:58274"/>
        <dbReference type="ChEBI" id="CHEBI:58349"/>
        <dbReference type="EC" id="1.2.1.41"/>
    </reaction>
</comment>
<dbReference type="CDD" id="cd07079">
    <property type="entry name" value="ALDH_F18-19_ProA-GPR"/>
    <property type="match status" value="1"/>
</dbReference>
<dbReference type="InterPro" id="IPR015590">
    <property type="entry name" value="Aldehyde_DH_dom"/>
</dbReference>
<dbReference type="SUPFAM" id="SSF53720">
    <property type="entry name" value="ALDH-like"/>
    <property type="match status" value="1"/>
</dbReference>
<dbReference type="SUPFAM" id="SSF53633">
    <property type="entry name" value="Carbamate kinase-like"/>
    <property type="match status" value="1"/>
</dbReference>
<dbReference type="EC" id="1.2.1.41" evidence="2"/>
<dbReference type="HAMAP" id="MF_00412">
    <property type="entry name" value="ProA"/>
    <property type="match status" value="1"/>
</dbReference>
<evidence type="ECO:0000256" key="6">
    <source>
        <dbReference type="ARBA" id="ARBA00023002"/>
    </source>
</evidence>
<evidence type="ECO:0000256" key="1">
    <source>
        <dbReference type="ARBA" id="ARBA00004985"/>
    </source>
</evidence>
<dbReference type="UniPathway" id="UPA00098">
    <property type="reaction ID" value="UER00360"/>
</dbReference>
<evidence type="ECO:0000256" key="8">
    <source>
        <dbReference type="SAM" id="Coils"/>
    </source>
</evidence>